<dbReference type="AlphaFoldDB" id="A0A1E5VX30"/>
<evidence type="ECO:0000256" key="3">
    <source>
        <dbReference type="ARBA" id="ARBA00022737"/>
    </source>
</evidence>
<evidence type="ECO:0000259" key="6">
    <source>
        <dbReference type="Pfam" id="PF18052"/>
    </source>
</evidence>
<proteinExistence type="inferred from homology"/>
<dbReference type="GO" id="GO:0004497">
    <property type="term" value="F:monooxygenase activity"/>
    <property type="evidence" value="ECO:0007669"/>
    <property type="project" value="InterPro"/>
</dbReference>
<sequence>MMIATAALPAASRLVAELLAGEGGVPADELQRLERKLAKARGLAVDAEAKEGRDARGRAWLRELRDALYELGDAVDDYRSAAAHRQLEGRRSKRQSSSLRRIISFILEMVLGAMEEYASTFLAMAVGFLVVVYLYEPYWKVRHVPGPVPLPLIGHLHLLAKHGPDVFPALAKKHGPVFRFHVGRQPLIIVGDAELCKEVGIKKFKSIPNRSLPSPIANSPIHLKGLFATRDSRWSAMRNIIVSIYQPSHLAGLIPAMESCIQRAATNLDDGEEVVFSDLALSLATDVIGQAAFGADFGLSRKAPAPGDDTKGVDDGGAAAKASSQFINMHIYSTTSLKMDLSGSVSTIVGMFLPFLQKPLRQSLLRVPGSADREITRVNGELLRMMDGIIATRVAARESTPPASQPHKDFLSVVLAARESDASTRELLSPDYLSALTYEHLLAGSATTAFTLSS</sequence>
<evidence type="ECO:0000256" key="1">
    <source>
        <dbReference type="ARBA" id="ARBA00008894"/>
    </source>
</evidence>
<dbReference type="EMBL" id="LWDX02027107">
    <property type="protein sequence ID" value="OEL29666.1"/>
    <property type="molecule type" value="Genomic_DNA"/>
</dbReference>
<evidence type="ECO:0000256" key="2">
    <source>
        <dbReference type="ARBA" id="ARBA00022614"/>
    </source>
</evidence>
<gene>
    <name evidence="7" type="ORF">BAE44_0009315</name>
</gene>
<keyword evidence="2" id="KW-0433">Leucine-rich repeat</keyword>
<comment type="similarity">
    <text evidence="1">Belongs to the disease resistance NB-LRR family.</text>
</comment>
<dbReference type="Gene3D" id="1.20.5.4130">
    <property type="match status" value="1"/>
</dbReference>
<feature type="non-terminal residue" evidence="7">
    <location>
        <position position="454"/>
    </location>
</feature>
<evidence type="ECO:0000256" key="4">
    <source>
        <dbReference type="ARBA" id="ARBA00022741"/>
    </source>
</evidence>
<evidence type="ECO:0000313" key="8">
    <source>
        <dbReference type="Proteomes" id="UP000095767"/>
    </source>
</evidence>
<accession>A0A1E5VX30</accession>
<dbReference type="GO" id="GO:0005506">
    <property type="term" value="F:iron ion binding"/>
    <property type="evidence" value="ECO:0007669"/>
    <property type="project" value="InterPro"/>
</dbReference>
<dbReference type="InterPro" id="IPR002401">
    <property type="entry name" value="Cyt_P450_E_grp-I"/>
</dbReference>
<dbReference type="OrthoDB" id="1470350at2759"/>
<evidence type="ECO:0000313" key="7">
    <source>
        <dbReference type="EMBL" id="OEL29666.1"/>
    </source>
</evidence>
<dbReference type="GO" id="GO:0016705">
    <property type="term" value="F:oxidoreductase activity, acting on paired donors, with incorporation or reduction of molecular oxygen"/>
    <property type="evidence" value="ECO:0007669"/>
    <property type="project" value="InterPro"/>
</dbReference>
<comment type="caution">
    <text evidence="7">The sequence shown here is derived from an EMBL/GenBank/DDBJ whole genome shotgun (WGS) entry which is preliminary data.</text>
</comment>
<dbReference type="GO" id="GO:0000166">
    <property type="term" value="F:nucleotide binding"/>
    <property type="evidence" value="ECO:0007669"/>
    <property type="project" value="UniProtKB-KW"/>
</dbReference>
<evidence type="ECO:0000256" key="5">
    <source>
        <dbReference type="ARBA" id="ARBA00022821"/>
    </source>
</evidence>
<dbReference type="SUPFAM" id="SSF48264">
    <property type="entry name" value="Cytochrome P450"/>
    <property type="match status" value="1"/>
</dbReference>
<feature type="domain" description="Disease resistance N-terminal" evidence="6">
    <location>
        <begin position="11"/>
        <end position="94"/>
    </location>
</feature>
<dbReference type="InterPro" id="IPR036396">
    <property type="entry name" value="Cyt_P450_sf"/>
</dbReference>
<dbReference type="Gene3D" id="1.10.630.10">
    <property type="entry name" value="Cytochrome P450"/>
    <property type="match status" value="1"/>
</dbReference>
<dbReference type="Pfam" id="PF00067">
    <property type="entry name" value="p450"/>
    <property type="match status" value="1"/>
</dbReference>
<reference evidence="7 8" key="1">
    <citation type="submission" date="2016-09" db="EMBL/GenBank/DDBJ databases">
        <title>The draft genome of Dichanthelium oligosanthes: A C3 panicoid grass species.</title>
        <authorList>
            <person name="Studer A.J."/>
            <person name="Schnable J.C."/>
            <person name="Brutnell T.P."/>
        </authorList>
    </citation>
    <scope>NUCLEOTIDE SEQUENCE [LARGE SCALE GENOMIC DNA]</scope>
    <source>
        <strain evidence="8">cv. Kellogg 1175</strain>
        <tissue evidence="7">Leaf</tissue>
    </source>
</reference>
<dbReference type="Pfam" id="PF18052">
    <property type="entry name" value="Rx_N"/>
    <property type="match status" value="1"/>
</dbReference>
<dbReference type="GO" id="GO:0020037">
    <property type="term" value="F:heme binding"/>
    <property type="evidence" value="ECO:0007669"/>
    <property type="project" value="InterPro"/>
</dbReference>
<keyword evidence="4" id="KW-0547">Nucleotide-binding</keyword>
<dbReference type="STRING" id="888268.A0A1E5VX30"/>
<protein>
    <submittedName>
        <fullName evidence="7">Cytochrome P450 711A1</fullName>
    </submittedName>
</protein>
<keyword evidence="3" id="KW-0677">Repeat</keyword>
<dbReference type="InterPro" id="IPR001128">
    <property type="entry name" value="Cyt_P450"/>
</dbReference>
<dbReference type="InterPro" id="IPR041118">
    <property type="entry name" value="Rx_N"/>
</dbReference>
<dbReference type="PANTHER" id="PTHR24301">
    <property type="entry name" value="THROMBOXANE-A SYNTHASE"/>
    <property type="match status" value="1"/>
</dbReference>
<dbReference type="GO" id="GO:0006952">
    <property type="term" value="P:defense response"/>
    <property type="evidence" value="ECO:0007669"/>
    <property type="project" value="UniProtKB-KW"/>
</dbReference>
<keyword evidence="5" id="KW-0611">Plant defense</keyword>
<organism evidence="7 8">
    <name type="scientific">Dichanthelium oligosanthes</name>
    <dbReference type="NCBI Taxonomy" id="888268"/>
    <lineage>
        <taxon>Eukaryota</taxon>
        <taxon>Viridiplantae</taxon>
        <taxon>Streptophyta</taxon>
        <taxon>Embryophyta</taxon>
        <taxon>Tracheophyta</taxon>
        <taxon>Spermatophyta</taxon>
        <taxon>Magnoliopsida</taxon>
        <taxon>Liliopsida</taxon>
        <taxon>Poales</taxon>
        <taxon>Poaceae</taxon>
        <taxon>PACMAD clade</taxon>
        <taxon>Panicoideae</taxon>
        <taxon>Panicodae</taxon>
        <taxon>Paniceae</taxon>
        <taxon>Dichantheliinae</taxon>
        <taxon>Dichanthelium</taxon>
    </lineage>
</organism>
<keyword evidence="8" id="KW-1185">Reference proteome</keyword>
<name>A0A1E5VX30_9POAL</name>
<dbReference type="PANTHER" id="PTHR24301:SF2">
    <property type="entry name" value="THROMBOXANE-A SYNTHASE"/>
    <property type="match status" value="1"/>
</dbReference>
<dbReference type="PRINTS" id="PR00463">
    <property type="entry name" value="EP450I"/>
</dbReference>
<dbReference type="Proteomes" id="UP000095767">
    <property type="component" value="Unassembled WGS sequence"/>
</dbReference>